<reference evidence="2 3" key="1">
    <citation type="submission" date="2018-07" db="EMBL/GenBank/DDBJ databases">
        <title>Streptomyces species from bats.</title>
        <authorList>
            <person name="Dunlap C."/>
        </authorList>
    </citation>
    <scope>NUCLEOTIDE SEQUENCE [LARGE SCALE GENOMIC DNA]</scope>
    <source>
        <strain evidence="2 3">AC230</strain>
    </source>
</reference>
<evidence type="ECO:0000313" key="2">
    <source>
        <dbReference type="EMBL" id="RDG39046.1"/>
    </source>
</evidence>
<keyword evidence="3" id="KW-1185">Reference proteome</keyword>
<feature type="compositionally biased region" description="Low complexity" evidence="1">
    <location>
        <begin position="31"/>
        <end position="63"/>
    </location>
</feature>
<organism evidence="2 3">
    <name type="scientific">Streptomyces corynorhini</name>
    <dbReference type="NCBI Taxonomy" id="2282652"/>
    <lineage>
        <taxon>Bacteria</taxon>
        <taxon>Bacillati</taxon>
        <taxon>Actinomycetota</taxon>
        <taxon>Actinomycetes</taxon>
        <taxon>Kitasatosporales</taxon>
        <taxon>Streptomycetaceae</taxon>
        <taxon>Streptomyces</taxon>
    </lineage>
</organism>
<sequence length="81" mass="7989">MNGLTARQHLSLLIATFGMDGTLVVPKDNLPGSTGTGTSTSTGTGTSTNASASASPTAGAPAPKLSSRVAERNKRSSRGGT</sequence>
<comment type="caution">
    <text evidence="2">The sequence shown here is derived from an EMBL/GenBank/DDBJ whole genome shotgun (WGS) entry which is preliminary data.</text>
</comment>
<gene>
    <name evidence="2" type="ORF">DVH02_06100</name>
</gene>
<dbReference type="EMBL" id="QQNA01000034">
    <property type="protein sequence ID" value="RDG39046.1"/>
    <property type="molecule type" value="Genomic_DNA"/>
</dbReference>
<accession>A0A370BH99</accession>
<protein>
    <submittedName>
        <fullName evidence="2">Uncharacterized protein</fullName>
    </submittedName>
</protein>
<feature type="region of interest" description="Disordered" evidence="1">
    <location>
        <begin position="21"/>
        <end position="81"/>
    </location>
</feature>
<name>A0A370BH99_9ACTN</name>
<proteinExistence type="predicted"/>
<evidence type="ECO:0000313" key="3">
    <source>
        <dbReference type="Proteomes" id="UP000253741"/>
    </source>
</evidence>
<dbReference type="AlphaFoldDB" id="A0A370BH99"/>
<dbReference type="Proteomes" id="UP000253741">
    <property type="component" value="Unassembled WGS sequence"/>
</dbReference>
<evidence type="ECO:0000256" key="1">
    <source>
        <dbReference type="SAM" id="MobiDB-lite"/>
    </source>
</evidence>
<dbReference type="RefSeq" id="WP_114622654.1">
    <property type="nucleotide sequence ID" value="NZ_QQNA01000034.1"/>
</dbReference>